<dbReference type="Gene3D" id="2.160.20.10">
    <property type="entry name" value="Single-stranded right-handed beta-helix, Pectin lyase-like"/>
    <property type="match status" value="1"/>
</dbReference>
<feature type="chain" id="PRO_5025647678" evidence="1">
    <location>
        <begin position="18"/>
        <end position="445"/>
    </location>
</feature>
<dbReference type="SUPFAM" id="SSF51126">
    <property type="entry name" value="Pectin lyase-like"/>
    <property type="match status" value="1"/>
</dbReference>
<organism evidence="2 3">
    <name type="scientific">Pontiella desulfatans</name>
    <dbReference type="NCBI Taxonomy" id="2750659"/>
    <lineage>
        <taxon>Bacteria</taxon>
        <taxon>Pseudomonadati</taxon>
        <taxon>Kiritimatiellota</taxon>
        <taxon>Kiritimatiellia</taxon>
        <taxon>Kiritimatiellales</taxon>
        <taxon>Pontiellaceae</taxon>
        <taxon>Pontiella</taxon>
    </lineage>
</organism>
<reference evidence="2 3" key="1">
    <citation type="submission" date="2019-04" db="EMBL/GenBank/DDBJ databases">
        <authorList>
            <person name="Van Vliet M D."/>
        </authorList>
    </citation>
    <scope>NUCLEOTIDE SEQUENCE [LARGE SCALE GENOMIC DNA]</scope>
    <source>
        <strain evidence="2 3">F1</strain>
    </source>
</reference>
<gene>
    <name evidence="2" type="ORF">PDESU_01903</name>
</gene>
<evidence type="ECO:0000313" key="2">
    <source>
        <dbReference type="EMBL" id="VGO13347.1"/>
    </source>
</evidence>
<keyword evidence="3" id="KW-1185">Reference proteome</keyword>
<protein>
    <submittedName>
        <fullName evidence="2">Dextranase</fullName>
    </submittedName>
</protein>
<dbReference type="InterPro" id="IPR011050">
    <property type="entry name" value="Pectin_lyase_fold/virulence"/>
</dbReference>
<evidence type="ECO:0000313" key="3">
    <source>
        <dbReference type="Proteomes" id="UP000366872"/>
    </source>
</evidence>
<dbReference type="AlphaFoldDB" id="A0A6C2U0E5"/>
<feature type="signal peptide" evidence="1">
    <location>
        <begin position="1"/>
        <end position="17"/>
    </location>
</feature>
<dbReference type="RefSeq" id="WP_136078923.1">
    <property type="nucleotide sequence ID" value="NZ_CAAHFG010000001.1"/>
</dbReference>
<accession>A0A6C2U0E5</accession>
<dbReference type="PROSITE" id="PS51257">
    <property type="entry name" value="PROKAR_LIPOPROTEIN"/>
    <property type="match status" value="1"/>
</dbReference>
<dbReference type="InterPro" id="IPR012334">
    <property type="entry name" value="Pectin_lyas_fold"/>
</dbReference>
<evidence type="ECO:0000256" key="1">
    <source>
        <dbReference type="SAM" id="SignalP"/>
    </source>
</evidence>
<dbReference type="Proteomes" id="UP000366872">
    <property type="component" value="Unassembled WGS sequence"/>
</dbReference>
<keyword evidence="1" id="KW-0732">Signal</keyword>
<dbReference type="EMBL" id="CAAHFG010000001">
    <property type="protein sequence ID" value="VGO13347.1"/>
    <property type="molecule type" value="Genomic_DNA"/>
</dbReference>
<sequence>MSRLLIFCLFCSMSACAKVWVYPGAAEELRSPVYKVTVKQGRERYESFVYADANKFEKHAKHLTDWNHWTTFSFDAPIQVVVEVLKGDPGNCVIQPLEKKIRHHEQGNRIGFQLDQPAKLFIHFEGMPEDPLFIFADAPEEVPDRNDPNVVWFEPGIHEIGRQYALESGKTYYLEGGSYLKGSMYGRDLSNVTIRGRGILSGEDIPHMGYKEHKFAGVGIRMQDNGRNQLIEGITFINPSMYCIQAYSSPLVTRNIKCFGWWYETDGWVGGDGSLLEDSFFKVNDDVVKLYHSNVVVRDLVIYHQFNGAPFQLGWSSESAEDVKVEHIDIVKSEPFNSRVFNSNRTMINRRRGTPGSVSKNFLFTDIRIDQDISAVIGISTEGRIENFTLRNVTISGKQNFESFLQGGDIKNISFQSLEIGNKRIRKAADIDLQTQGSVSGVTFK</sequence>
<name>A0A6C2U0E5_PONDE</name>
<proteinExistence type="predicted"/>